<dbReference type="InterPro" id="IPR007219">
    <property type="entry name" value="XnlR_reg_dom"/>
</dbReference>
<dbReference type="AlphaFoldDB" id="W2S1T1"/>
<name>W2S1T1_CYPE1</name>
<keyword evidence="5" id="KW-0539">Nucleus</keyword>
<evidence type="ECO:0000313" key="8">
    <source>
        <dbReference type="EMBL" id="ETN42647.1"/>
    </source>
</evidence>
<dbReference type="eggNOG" id="ENOG502SHX4">
    <property type="taxonomic scope" value="Eukaryota"/>
</dbReference>
<sequence length="528" mass="59524">MKYVIDEVGDPFRSTPQTRLWGDHLQLYMLERLGQPTREALWRLHYSNQQLLKTQGAFNSLGRRLGTDLVQSYFTYSYTHLPIFQRHDLITLHESGAGLSPLVANAVYFIGTLHCSSSTIDALGFGTRYMASTTFYRRAKALYDADCESDGLANVQAAILLSHWWGGPMDPKDTWHWLGIASGLAQSLGMHRSKSYACLQPHRRTLWRRIWWVLYINDIHHAAVFGRPPHIHPSFCDVGPLSHADFDDDDGSRPNESTIYLIYLAELAQRVAGCLFAKFLPDDRSAERASHYRKLHDFKQTLSSQCPISCSAISADKGFWPSMLHLYHCDYQIVFHRMLSDEDDSSTTFTAAGNVNRLLEDLLASGLLARAPFMTFPAIFASILVNIIHIRKGEAHIKTLAESRARFSMRVLADFEDAWPIVIWTRHLLERLLSTSSSEQGDEPWESAVQPQATRTSPRALRDANSRIRLHGPAGSPTERNQPQPSPIVADAGTETDFAAMPLMFPFDDLAEGAGLLGTELWNLDWHG</sequence>
<feature type="region of interest" description="Disordered" evidence="6">
    <location>
        <begin position="438"/>
        <end position="490"/>
    </location>
</feature>
<keyword evidence="9" id="KW-1185">Reference proteome</keyword>
<feature type="domain" description="Xylanolytic transcriptional activator regulatory" evidence="7">
    <location>
        <begin position="174"/>
        <end position="247"/>
    </location>
</feature>
<dbReference type="GeneID" id="19969143"/>
<gene>
    <name evidence="8" type="ORF">HMPREF1541_01804</name>
</gene>
<dbReference type="HOGENOM" id="CLU_006329_5_2_1"/>
<evidence type="ECO:0000256" key="3">
    <source>
        <dbReference type="ARBA" id="ARBA00023125"/>
    </source>
</evidence>
<evidence type="ECO:0000256" key="2">
    <source>
        <dbReference type="ARBA" id="ARBA00023015"/>
    </source>
</evidence>
<dbReference type="CDD" id="cd12148">
    <property type="entry name" value="fungal_TF_MHR"/>
    <property type="match status" value="1"/>
</dbReference>
<keyword evidence="4" id="KW-0804">Transcription</keyword>
<evidence type="ECO:0000313" key="9">
    <source>
        <dbReference type="Proteomes" id="UP000030752"/>
    </source>
</evidence>
<evidence type="ECO:0000256" key="6">
    <source>
        <dbReference type="SAM" id="MobiDB-lite"/>
    </source>
</evidence>
<dbReference type="GO" id="GO:0003677">
    <property type="term" value="F:DNA binding"/>
    <property type="evidence" value="ECO:0007669"/>
    <property type="project" value="UniProtKB-KW"/>
</dbReference>
<organism evidence="8 9">
    <name type="scientific">Cyphellophora europaea (strain CBS 101466)</name>
    <name type="common">Phialophora europaea</name>
    <dbReference type="NCBI Taxonomy" id="1220924"/>
    <lineage>
        <taxon>Eukaryota</taxon>
        <taxon>Fungi</taxon>
        <taxon>Dikarya</taxon>
        <taxon>Ascomycota</taxon>
        <taxon>Pezizomycotina</taxon>
        <taxon>Eurotiomycetes</taxon>
        <taxon>Chaetothyriomycetidae</taxon>
        <taxon>Chaetothyriales</taxon>
        <taxon>Cyphellophoraceae</taxon>
        <taxon>Cyphellophora</taxon>
    </lineage>
</organism>
<dbReference type="PANTHER" id="PTHR47171:SF3">
    <property type="entry name" value="FARA-RELATED"/>
    <property type="match status" value="1"/>
</dbReference>
<dbReference type="OrthoDB" id="5121955at2759"/>
<dbReference type="Proteomes" id="UP000030752">
    <property type="component" value="Unassembled WGS sequence"/>
</dbReference>
<dbReference type="InterPro" id="IPR052073">
    <property type="entry name" value="Amide_Lactam_Regulators"/>
</dbReference>
<dbReference type="GO" id="GO:0008270">
    <property type="term" value="F:zinc ion binding"/>
    <property type="evidence" value="ECO:0007669"/>
    <property type="project" value="InterPro"/>
</dbReference>
<proteinExistence type="predicted"/>
<evidence type="ECO:0000256" key="1">
    <source>
        <dbReference type="ARBA" id="ARBA00022833"/>
    </source>
</evidence>
<keyword evidence="1" id="KW-0862">Zinc</keyword>
<keyword evidence="2" id="KW-0805">Transcription regulation</keyword>
<dbReference type="PANTHER" id="PTHR47171">
    <property type="entry name" value="FARA-RELATED"/>
    <property type="match status" value="1"/>
</dbReference>
<dbReference type="Pfam" id="PF04082">
    <property type="entry name" value="Fungal_trans"/>
    <property type="match status" value="1"/>
</dbReference>
<protein>
    <recommendedName>
        <fullName evidence="7">Xylanolytic transcriptional activator regulatory domain-containing protein</fullName>
    </recommendedName>
</protein>
<reference evidence="8 9" key="1">
    <citation type="submission" date="2013-03" db="EMBL/GenBank/DDBJ databases">
        <title>The Genome Sequence of Phialophora europaea CBS 101466.</title>
        <authorList>
            <consortium name="The Broad Institute Genomics Platform"/>
            <person name="Cuomo C."/>
            <person name="de Hoog S."/>
            <person name="Gorbushina A."/>
            <person name="Walker B."/>
            <person name="Young S.K."/>
            <person name="Zeng Q."/>
            <person name="Gargeya S."/>
            <person name="Fitzgerald M."/>
            <person name="Haas B."/>
            <person name="Abouelleil A."/>
            <person name="Allen A.W."/>
            <person name="Alvarado L."/>
            <person name="Arachchi H.M."/>
            <person name="Berlin A.M."/>
            <person name="Chapman S.B."/>
            <person name="Gainer-Dewar J."/>
            <person name="Goldberg J."/>
            <person name="Griggs A."/>
            <person name="Gujja S."/>
            <person name="Hansen M."/>
            <person name="Howarth C."/>
            <person name="Imamovic A."/>
            <person name="Ireland A."/>
            <person name="Larimer J."/>
            <person name="McCowan C."/>
            <person name="Murphy C."/>
            <person name="Pearson M."/>
            <person name="Poon T.W."/>
            <person name="Priest M."/>
            <person name="Roberts A."/>
            <person name="Saif S."/>
            <person name="Shea T."/>
            <person name="Sisk P."/>
            <person name="Sykes S."/>
            <person name="Wortman J."/>
            <person name="Nusbaum C."/>
            <person name="Birren B."/>
        </authorList>
    </citation>
    <scope>NUCLEOTIDE SEQUENCE [LARGE SCALE GENOMIC DNA]</scope>
    <source>
        <strain evidence="8 9">CBS 101466</strain>
    </source>
</reference>
<evidence type="ECO:0000256" key="5">
    <source>
        <dbReference type="ARBA" id="ARBA00023242"/>
    </source>
</evidence>
<evidence type="ECO:0000259" key="7">
    <source>
        <dbReference type="SMART" id="SM00906"/>
    </source>
</evidence>
<accession>W2S1T1</accession>
<dbReference type="InParanoid" id="W2S1T1"/>
<dbReference type="GO" id="GO:0006351">
    <property type="term" value="P:DNA-templated transcription"/>
    <property type="evidence" value="ECO:0007669"/>
    <property type="project" value="InterPro"/>
</dbReference>
<dbReference type="STRING" id="1220924.W2S1T1"/>
<dbReference type="SMART" id="SM00906">
    <property type="entry name" value="Fungal_trans"/>
    <property type="match status" value="1"/>
</dbReference>
<dbReference type="EMBL" id="KB822718">
    <property type="protein sequence ID" value="ETN42647.1"/>
    <property type="molecule type" value="Genomic_DNA"/>
</dbReference>
<dbReference type="RefSeq" id="XP_008714383.1">
    <property type="nucleotide sequence ID" value="XM_008716161.1"/>
</dbReference>
<dbReference type="VEuPathDB" id="FungiDB:HMPREF1541_01804"/>
<keyword evidence="3" id="KW-0238">DNA-binding</keyword>
<evidence type="ECO:0000256" key="4">
    <source>
        <dbReference type="ARBA" id="ARBA00023163"/>
    </source>
</evidence>